<dbReference type="RefSeq" id="WP_006263961.1">
    <property type="nucleotide sequence ID" value="NZ_JH590838.1"/>
</dbReference>
<sequence length="233" mass="26410">DKLVKENETVTKLVDNKDGTYTYYNEKEFDETGKPLLSKGVTFTLPTYDSYIMTGIEGYSIEKRTVRTFNYSDIVHTLAGQSLYKPNPSLNFKQPPLYQLNFKVNRNPAETKFIQFSTIIDTRINLINNIVPQKSSYSVYFLKIYINDVEVHSLKYVLDYPQGGLNSKSITATKAISLKNVVLKENNTISVVLVPEANLFAANKGTDSGQFLEGNNKLLTLSVEDISFQLFEK</sequence>
<comment type="caution">
    <text evidence="1">The sequence shown here is derived from an EMBL/GenBank/DDBJ whole genome shotgun (WGS) entry which is preliminary data.</text>
</comment>
<dbReference type="AlphaFoldDB" id="A0AAV3F1S5"/>
<proteinExistence type="predicted"/>
<accession>A0AAV3F1S5</accession>
<gene>
    <name evidence="1" type="ORF">HMPREF9715_02350</name>
</gene>
<dbReference type="Proteomes" id="UP000004834">
    <property type="component" value="Unassembled WGS sequence"/>
</dbReference>
<organism evidence="1 2">
    <name type="scientific">Myroides odoratimimus CIP 101113</name>
    <dbReference type="NCBI Taxonomy" id="883154"/>
    <lineage>
        <taxon>Bacteria</taxon>
        <taxon>Pseudomonadati</taxon>
        <taxon>Bacteroidota</taxon>
        <taxon>Flavobacteriia</taxon>
        <taxon>Flavobacteriales</taxon>
        <taxon>Flavobacteriaceae</taxon>
        <taxon>Myroides</taxon>
    </lineage>
</organism>
<evidence type="ECO:0000313" key="1">
    <source>
        <dbReference type="EMBL" id="EHO09797.1"/>
    </source>
</evidence>
<name>A0AAV3F1S5_9FLAO</name>
<reference evidence="1 2" key="1">
    <citation type="submission" date="2011-11" db="EMBL/GenBank/DDBJ databases">
        <title>The Genome Sequence of Myroides odoratimimus CIP 101113.</title>
        <authorList>
            <person name="Earl A."/>
            <person name="Ward D."/>
            <person name="Feldgarden M."/>
            <person name="Gevers D."/>
            <person name="Huys G."/>
            <person name="Young S.K."/>
            <person name="Zeng Q."/>
            <person name="Gargeya S."/>
            <person name="Fitzgerald M."/>
            <person name="Haas B."/>
            <person name="Abouelleil A."/>
            <person name="Alvarado L."/>
            <person name="Arachchi H.M."/>
            <person name="Berlin A."/>
            <person name="Brown A."/>
            <person name="Chapman S.B."/>
            <person name="Chen Z."/>
            <person name="Dunbar C."/>
            <person name="Freedman E."/>
            <person name="Gearin G."/>
            <person name="Goldberg J."/>
            <person name="Griggs A."/>
            <person name="Gujja S."/>
            <person name="Heiman D."/>
            <person name="Howarth C."/>
            <person name="Larson L."/>
            <person name="Lui A."/>
            <person name="MacDonald P.J.P."/>
            <person name="Montmayeur A."/>
            <person name="Murphy C."/>
            <person name="Neiman D."/>
            <person name="Pearson M."/>
            <person name="Priest M."/>
            <person name="Roberts A."/>
            <person name="Saif S."/>
            <person name="Shea T."/>
            <person name="Shenoy N."/>
            <person name="Sisk P."/>
            <person name="Stolte C."/>
            <person name="Sykes S."/>
            <person name="Wortman J."/>
            <person name="Nusbaum C."/>
            <person name="Birren B."/>
        </authorList>
    </citation>
    <scope>NUCLEOTIDE SEQUENCE [LARGE SCALE GENOMIC DNA]</scope>
    <source>
        <strain evidence="1 2">CIP 101113</strain>
    </source>
</reference>
<evidence type="ECO:0000313" key="2">
    <source>
        <dbReference type="Proteomes" id="UP000004834"/>
    </source>
</evidence>
<protein>
    <submittedName>
        <fullName evidence="1">Uncharacterized protein</fullName>
    </submittedName>
</protein>
<dbReference type="EMBL" id="AGEE01000030">
    <property type="protein sequence ID" value="EHO09797.1"/>
    <property type="molecule type" value="Genomic_DNA"/>
</dbReference>
<feature type="non-terminal residue" evidence="1">
    <location>
        <position position="1"/>
    </location>
</feature>